<reference evidence="2" key="1">
    <citation type="submission" date="2018-02" db="EMBL/GenBank/DDBJ databases">
        <title>Rhizophora mucronata_Transcriptome.</title>
        <authorList>
            <person name="Meera S.P."/>
            <person name="Sreeshan A."/>
            <person name="Augustine A."/>
        </authorList>
    </citation>
    <scope>NUCLEOTIDE SEQUENCE</scope>
    <source>
        <tissue evidence="2">Leaf</tissue>
    </source>
</reference>
<keyword evidence="1" id="KW-0812">Transmembrane</keyword>
<keyword evidence="1" id="KW-1133">Transmembrane helix</keyword>
<dbReference type="AlphaFoldDB" id="A0A2P2QD31"/>
<evidence type="ECO:0000313" key="2">
    <source>
        <dbReference type="EMBL" id="MBX64875.1"/>
    </source>
</evidence>
<proteinExistence type="predicted"/>
<evidence type="ECO:0000256" key="1">
    <source>
        <dbReference type="SAM" id="Phobius"/>
    </source>
</evidence>
<dbReference type="EMBL" id="GGEC01084391">
    <property type="protein sequence ID" value="MBX64875.1"/>
    <property type="molecule type" value="Transcribed_RNA"/>
</dbReference>
<protein>
    <submittedName>
        <fullName evidence="2">Uncharacterized protein</fullName>
    </submittedName>
</protein>
<organism evidence="2">
    <name type="scientific">Rhizophora mucronata</name>
    <name type="common">Asiatic mangrove</name>
    <dbReference type="NCBI Taxonomy" id="61149"/>
    <lineage>
        <taxon>Eukaryota</taxon>
        <taxon>Viridiplantae</taxon>
        <taxon>Streptophyta</taxon>
        <taxon>Embryophyta</taxon>
        <taxon>Tracheophyta</taxon>
        <taxon>Spermatophyta</taxon>
        <taxon>Magnoliopsida</taxon>
        <taxon>eudicotyledons</taxon>
        <taxon>Gunneridae</taxon>
        <taxon>Pentapetalae</taxon>
        <taxon>rosids</taxon>
        <taxon>fabids</taxon>
        <taxon>Malpighiales</taxon>
        <taxon>Rhizophoraceae</taxon>
        <taxon>Rhizophora</taxon>
    </lineage>
</organism>
<sequence>MIFHWIFETLYMDCFTWLSFVGFSLQSRLQVNCYLLIAIFVVCVLRLFVAFK</sequence>
<feature type="transmembrane region" description="Helical" evidence="1">
    <location>
        <begin position="32"/>
        <end position="51"/>
    </location>
</feature>
<keyword evidence="1" id="KW-0472">Membrane</keyword>
<name>A0A2P2QD31_RHIMU</name>
<feature type="transmembrane region" description="Helical" evidence="1">
    <location>
        <begin position="6"/>
        <end position="25"/>
    </location>
</feature>
<accession>A0A2P2QD31</accession>